<accession>A0A2S6MW58</accession>
<comment type="function">
    <text evidence="1">Is involved in generating a small heat-stable compound (Nod), an acylated oligomer of N-acetylglucosamine, that stimulates mitosis in various plant protoplasts.</text>
</comment>
<feature type="region of interest" description="Disordered" evidence="7">
    <location>
        <begin position="19"/>
        <end position="40"/>
    </location>
</feature>
<dbReference type="GO" id="GO:0005576">
    <property type="term" value="C:extracellular region"/>
    <property type="evidence" value="ECO:0007669"/>
    <property type="project" value="UniProtKB-SubCell"/>
</dbReference>
<dbReference type="Gene3D" id="3.20.20.370">
    <property type="entry name" value="Glycoside hydrolase/deacetylase"/>
    <property type="match status" value="1"/>
</dbReference>
<evidence type="ECO:0000256" key="3">
    <source>
        <dbReference type="ARBA" id="ARBA00010973"/>
    </source>
</evidence>
<evidence type="ECO:0000313" key="11">
    <source>
        <dbReference type="Proteomes" id="UP000239724"/>
    </source>
</evidence>
<comment type="similarity">
    <text evidence="3">Belongs to the polysaccharide deacetylase family.</text>
</comment>
<keyword evidence="8" id="KW-0812">Transmembrane</keyword>
<dbReference type="PROSITE" id="PS51677">
    <property type="entry name" value="NODB"/>
    <property type="match status" value="1"/>
</dbReference>
<evidence type="ECO:0000256" key="6">
    <source>
        <dbReference type="ARBA" id="ARBA00032976"/>
    </source>
</evidence>
<evidence type="ECO:0000256" key="1">
    <source>
        <dbReference type="ARBA" id="ARBA00003236"/>
    </source>
</evidence>
<reference evidence="10 11" key="1">
    <citation type="journal article" date="2018" name="Arch. Microbiol.">
        <title>New insights into the metabolic potential of the phototrophic purple bacterium Rhodopila globiformis DSM 161(T) from its draft genome sequence and evidence for a vanadium-dependent nitrogenase.</title>
        <authorList>
            <person name="Imhoff J.F."/>
            <person name="Rahn T."/>
            <person name="Kunzel S."/>
            <person name="Neulinger S.C."/>
        </authorList>
    </citation>
    <scope>NUCLEOTIDE SEQUENCE [LARGE SCALE GENOMIC DNA]</scope>
    <source>
        <strain evidence="10 11">DSM 161</strain>
    </source>
</reference>
<dbReference type="PANTHER" id="PTHR34216">
    <property type="match status" value="1"/>
</dbReference>
<dbReference type="GO" id="GO:0016810">
    <property type="term" value="F:hydrolase activity, acting on carbon-nitrogen (but not peptide) bonds"/>
    <property type="evidence" value="ECO:0007669"/>
    <property type="project" value="InterPro"/>
</dbReference>
<evidence type="ECO:0000313" key="10">
    <source>
        <dbReference type="EMBL" id="PPQ26578.1"/>
    </source>
</evidence>
<gene>
    <name evidence="10" type="ORF">CCS01_29940</name>
</gene>
<comment type="caution">
    <text evidence="10">The sequence shown here is derived from an EMBL/GenBank/DDBJ whole genome shotgun (WGS) entry which is preliminary data.</text>
</comment>
<dbReference type="Proteomes" id="UP000239724">
    <property type="component" value="Unassembled WGS sequence"/>
</dbReference>
<evidence type="ECO:0000256" key="4">
    <source>
        <dbReference type="ARBA" id="ARBA00020071"/>
    </source>
</evidence>
<dbReference type="GO" id="GO:0005975">
    <property type="term" value="P:carbohydrate metabolic process"/>
    <property type="evidence" value="ECO:0007669"/>
    <property type="project" value="InterPro"/>
</dbReference>
<dbReference type="SUPFAM" id="SSF88713">
    <property type="entry name" value="Glycoside hydrolase/deacetylase"/>
    <property type="match status" value="1"/>
</dbReference>
<proteinExistence type="inferred from homology"/>
<keyword evidence="8" id="KW-0472">Membrane</keyword>
<feature type="domain" description="NodB homology" evidence="9">
    <location>
        <begin position="134"/>
        <end position="335"/>
    </location>
</feature>
<protein>
    <recommendedName>
        <fullName evidence="4">Chitooligosaccharide deacetylase</fullName>
    </recommendedName>
    <alternativeName>
        <fullName evidence="6">Nodulation protein B</fullName>
    </alternativeName>
</protein>
<keyword evidence="8" id="KW-1133">Transmembrane helix</keyword>
<organism evidence="10 11">
    <name type="scientific">Rhodopila globiformis</name>
    <name type="common">Rhodopseudomonas globiformis</name>
    <dbReference type="NCBI Taxonomy" id="1071"/>
    <lineage>
        <taxon>Bacteria</taxon>
        <taxon>Pseudomonadati</taxon>
        <taxon>Pseudomonadota</taxon>
        <taxon>Alphaproteobacteria</taxon>
        <taxon>Acetobacterales</taxon>
        <taxon>Acetobacteraceae</taxon>
        <taxon>Rhodopila</taxon>
    </lineage>
</organism>
<dbReference type="InterPro" id="IPR051398">
    <property type="entry name" value="Polysacch_Deacetylase"/>
</dbReference>
<dbReference type="Pfam" id="PF01522">
    <property type="entry name" value="Polysacc_deac_1"/>
    <property type="match status" value="1"/>
</dbReference>
<keyword evidence="5" id="KW-0732">Signal</keyword>
<feature type="compositionally biased region" description="Basic and acidic residues" evidence="7">
    <location>
        <begin position="28"/>
        <end position="40"/>
    </location>
</feature>
<dbReference type="EMBL" id="NHRY01000269">
    <property type="protein sequence ID" value="PPQ26578.1"/>
    <property type="molecule type" value="Genomic_DNA"/>
</dbReference>
<sequence>MDNSDAISARCRLWHERRTEPDQACDPGPDRRCQGRERQAGPDVASTRSLAWISAAMKDGVKLALSCLYFVATRTQRIVLRMLGVAVPLPLVILYYHGISADSRHSFARQMSSLARWAKVVPADFRTSTALSSPTVAITFDDAFVSTFDYALPQLSARKFPCTIFVPCGNLGRRPGWPMENEAGCDEVVVTAARLRQQSLDPLVVLGSHGVTHPRFTEISSETARAELSDSRDIISGITGTDVRLFAFPYGDHDCGLIRVCQEVGYTHVFTIEPEPVDPQADAFVRGRVSVNPGDGRLVFFLKASGAYAWLVPISRLKRRNRASREDYVPYPEVI</sequence>
<evidence type="ECO:0000256" key="7">
    <source>
        <dbReference type="SAM" id="MobiDB-lite"/>
    </source>
</evidence>
<evidence type="ECO:0000256" key="2">
    <source>
        <dbReference type="ARBA" id="ARBA00004613"/>
    </source>
</evidence>
<dbReference type="PANTHER" id="PTHR34216:SF3">
    <property type="entry name" value="POLY-BETA-1,6-N-ACETYL-D-GLUCOSAMINE N-DEACETYLASE"/>
    <property type="match status" value="1"/>
</dbReference>
<evidence type="ECO:0000256" key="5">
    <source>
        <dbReference type="ARBA" id="ARBA00022729"/>
    </source>
</evidence>
<dbReference type="CDD" id="cd10918">
    <property type="entry name" value="CE4_NodB_like_5s_6s"/>
    <property type="match status" value="1"/>
</dbReference>
<evidence type="ECO:0000259" key="9">
    <source>
        <dbReference type="PROSITE" id="PS51677"/>
    </source>
</evidence>
<dbReference type="AlphaFoldDB" id="A0A2S6MW58"/>
<name>A0A2S6MW58_RHOGL</name>
<dbReference type="InterPro" id="IPR011330">
    <property type="entry name" value="Glyco_hydro/deAcase_b/a-brl"/>
</dbReference>
<feature type="transmembrane region" description="Helical" evidence="8">
    <location>
        <begin position="78"/>
        <end position="96"/>
    </location>
</feature>
<dbReference type="InterPro" id="IPR002509">
    <property type="entry name" value="NODB_dom"/>
</dbReference>
<keyword evidence="11" id="KW-1185">Reference proteome</keyword>
<comment type="subcellular location">
    <subcellularLocation>
        <location evidence="2">Secreted</location>
    </subcellularLocation>
</comment>
<evidence type="ECO:0000256" key="8">
    <source>
        <dbReference type="SAM" id="Phobius"/>
    </source>
</evidence>